<evidence type="ECO:0000313" key="1">
    <source>
        <dbReference type="EMBL" id="KDN88171.1"/>
    </source>
</evidence>
<dbReference type="HOGENOM" id="CLU_139749_0_0_11"/>
<organism evidence="1 2">
    <name type="scientific">Kitasatospora cheerisanensis KCTC 2395</name>
    <dbReference type="NCBI Taxonomy" id="1348663"/>
    <lineage>
        <taxon>Bacteria</taxon>
        <taxon>Bacillati</taxon>
        <taxon>Actinomycetota</taxon>
        <taxon>Actinomycetes</taxon>
        <taxon>Kitasatosporales</taxon>
        <taxon>Streptomycetaceae</taxon>
        <taxon>Kitasatospora</taxon>
    </lineage>
</organism>
<accession>A0A066ZD01</accession>
<dbReference type="RefSeq" id="WP_244305041.1">
    <property type="nucleotide sequence ID" value="NZ_KK853997.1"/>
</dbReference>
<dbReference type="EMBL" id="JNBY01000003">
    <property type="protein sequence ID" value="KDN88171.1"/>
    <property type="molecule type" value="Genomic_DNA"/>
</dbReference>
<reference evidence="1 2" key="1">
    <citation type="submission" date="2014-05" db="EMBL/GenBank/DDBJ databases">
        <title>Draft Genome Sequence of Kitasatospora cheerisanensis KCTC 2395.</title>
        <authorList>
            <person name="Nam D.H."/>
        </authorList>
    </citation>
    <scope>NUCLEOTIDE SEQUENCE [LARGE SCALE GENOMIC DNA]</scope>
    <source>
        <strain evidence="1 2">KCTC 2395</strain>
    </source>
</reference>
<protein>
    <submittedName>
        <fullName evidence="1">Uncharacterized protein</fullName>
    </submittedName>
</protein>
<dbReference type="eggNOG" id="ENOG503298Q">
    <property type="taxonomic scope" value="Bacteria"/>
</dbReference>
<comment type="caution">
    <text evidence="1">The sequence shown here is derived from an EMBL/GenBank/DDBJ whole genome shotgun (WGS) entry which is preliminary data.</text>
</comment>
<keyword evidence="2" id="KW-1185">Reference proteome</keyword>
<name>A0A066ZD01_9ACTN</name>
<proteinExistence type="predicted"/>
<dbReference type="Proteomes" id="UP000027178">
    <property type="component" value="Unassembled WGS sequence"/>
</dbReference>
<evidence type="ECO:0000313" key="2">
    <source>
        <dbReference type="Proteomes" id="UP000027178"/>
    </source>
</evidence>
<sequence>MDGATYRWRVRHKPTYCQSNGWGPLTVAVEDATVPGTVLVVETGWPHPENWFGLTTKPVVPADVAQAIRTALAQGWTPLANGSPFHLNVSNADQAGEDATLASGLSA</sequence>
<dbReference type="AlphaFoldDB" id="A0A066ZD01"/>
<gene>
    <name evidence="1" type="ORF">KCH_00210</name>
</gene>